<protein>
    <submittedName>
        <fullName evidence="7">Nucleotide disphospho-sugar-binding domain-containing protein</fullName>
    </submittedName>
</protein>
<dbReference type="Proteomes" id="UP001589894">
    <property type="component" value="Unassembled WGS sequence"/>
</dbReference>
<feature type="domain" description="Erythromycin biosynthesis protein CIII-like N-terminal" evidence="6">
    <location>
        <begin position="22"/>
        <end position="224"/>
    </location>
</feature>
<evidence type="ECO:0000313" key="8">
    <source>
        <dbReference type="Proteomes" id="UP001589894"/>
    </source>
</evidence>
<dbReference type="CDD" id="cd03784">
    <property type="entry name" value="GT1_Gtf-like"/>
    <property type="match status" value="1"/>
</dbReference>
<evidence type="ECO:0000256" key="2">
    <source>
        <dbReference type="ARBA" id="ARBA00022676"/>
    </source>
</evidence>
<feature type="domain" description="Erythromycin biosynthesis protein CIII-like C-terminal" evidence="5">
    <location>
        <begin position="251"/>
        <end position="379"/>
    </location>
</feature>
<sequence>MRVLFTTWAWPSHLYAMVPLAWAMRAAGHDVRVAVPPALVDTAVATGLTPVPVGRDVDAVAEFRRFAGRGPRPAPAPLAPGATRPVPRALRVFADIAAAMAPDLIETVRSYRPELLVYDPTAWAGAVAAAAGGVPSLRHAYGLDLLVRAREVVVELLAPIADRHGLAPVDPAAAPTLDPCPAALQVPALVDRIELRYLGFNGPGAAPVLPARPAGRPRVVVSWGHTMARLDPGYLLAGPIAAALAGAGFDVLVAASRPQVGLLGPLPTGVRVVPDAPLGLVLDGCAAFVGHGGAGSMLTALSRGVPQLLVPQLPDHAAHAGRLADLGAARQIARDAEFGPDQVVAAVRELVSEDRYRVRAAELAAVMAAAPTPAALVEPLLGGAGRLVSAVG</sequence>
<dbReference type="Pfam" id="PF06722">
    <property type="entry name" value="EryCIII-like_C"/>
    <property type="match status" value="1"/>
</dbReference>
<dbReference type="InterPro" id="IPR048284">
    <property type="entry name" value="EryCIII-like_N"/>
</dbReference>
<evidence type="ECO:0000256" key="1">
    <source>
        <dbReference type="ARBA" id="ARBA00006962"/>
    </source>
</evidence>
<dbReference type="Gene3D" id="3.40.50.2000">
    <property type="entry name" value="Glycogen Phosphorylase B"/>
    <property type="match status" value="2"/>
</dbReference>
<keyword evidence="3" id="KW-0808">Transferase</keyword>
<dbReference type="InterPro" id="IPR010610">
    <property type="entry name" value="EryCIII-like_C"/>
</dbReference>
<dbReference type="SUPFAM" id="SSF53756">
    <property type="entry name" value="UDP-Glycosyltransferase/glycogen phosphorylase"/>
    <property type="match status" value="1"/>
</dbReference>
<dbReference type="Pfam" id="PF21036">
    <property type="entry name" value="EryCIII-like_N"/>
    <property type="match status" value="1"/>
</dbReference>
<dbReference type="InterPro" id="IPR050426">
    <property type="entry name" value="Glycosyltransferase_28"/>
</dbReference>
<dbReference type="PANTHER" id="PTHR48050">
    <property type="entry name" value="STEROL 3-BETA-GLUCOSYLTRANSFERASE"/>
    <property type="match status" value="1"/>
</dbReference>
<reference evidence="7 8" key="1">
    <citation type="submission" date="2024-09" db="EMBL/GenBank/DDBJ databases">
        <authorList>
            <person name="Sun Q."/>
            <person name="Mori K."/>
        </authorList>
    </citation>
    <scope>NUCLEOTIDE SEQUENCE [LARGE SCALE GENOMIC DNA]</scope>
    <source>
        <strain evidence="7 8">TBRC 2205</strain>
    </source>
</reference>
<accession>A0ABV6NWP4</accession>
<comment type="similarity">
    <text evidence="1">Belongs to the glycosyltransferase 28 family.</text>
</comment>
<evidence type="ECO:0000259" key="5">
    <source>
        <dbReference type="Pfam" id="PF06722"/>
    </source>
</evidence>
<feature type="signal peptide" evidence="4">
    <location>
        <begin position="1"/>
        <end position="23"/>
    </location>
</feature>
<dbReference type="PANTHER" id="PTHR48050:SF13">
    <property type="entry name" value="STEROL 3-BETA-GLUCOSYLTRANSFERASE UGT80A2"/>
    <property type="match status" value="1"/>
</dbReference>
<feature type="chain" id="PRO_5047263201" evidence="4">
    <location>
        <begin position="24"/>
        <end position="392"/>
    </location>
</feature>
<dbReference type="InterPro" id="IPR002213">
    <property type="entry name" value="UDP_glucos_trans"/>
</dbReference>
<dbReference type="EMBL" id="JBHLUE010000011">
    <property type="protein sequence ID" value="MFC0565186.1"/>
    <property type="molecule type" value="Genomic_DNA"/>
</dbReference>
<proteinExistence type="inferred from homology"/>
<keyword evidence="4" id="KW-0732">Signal</keyword>
<keyword evidence="2" id="KW-0328">Glycosyltransferase</keyword>
<evidence type="ECO:0000256" key="3">
    <source>
        <dbReference type="ARBA" id="ARBA00022679"/>
    </source>
</evidence>
<gene>
    <name evidence="7" type="ORF">ACFFHU_13705</name>
</gene>
<organism evidence="7 8">
    <name type="scientific">Plantactinospora siamensis</name>
    <dbReference type="NCBI Taxonomy" id="555372"/>
    <lineage>
        <taxon>Bacteria</taxon>
        <taxon>Bacillati</taxon>
        <taxon>Actinomycetota</taxon>
        <taxon>Actinomycetes</taxon>
        <taxon>Micromonosporales</taxon>
        <taxon>Micromonosporaceae</taxon>
        <taxon>Plantactinospora</taxon>
    </lineage>
</organism>
<dbReference type="RefSeq" id="WP_377338789.1">
    <property type="nucleotide sequence ID" value="NZ_JBHLUE010000011.1"/>
</dbReference>
<comment type="caution">
    <text evidence="7">The sequence shown here is derived from an EMBL/GenBank/DDBJ whole genome shotgun (WGS) entry which is preliminary data.</text>
</comment>
<keyword evidence="8" id="KW-1185">Reference proteome</keyword>
<evidence type="ECO:0000259" key="6">
    <source>
        <dbReference type="Pfam" id="PF21036"/>
    </source>
</evidence>
<evidence type="ECO:0000313" key="7">
    <source>
        <dbReference type="EMBL" id="MFC0565186.1"/>
    </source>
</evidence>
<name>A0ABV6NWP4_9ACTN</name>
<evidence type="ECO:0000256" key="4">
    <source>
        <dbReference type="SAM" id="SignalP"/>
    </source>
</evidence>